<gene>
    <name evidence="2" type="ORF">HMPREF0281_02277</name>
</gene>
<dbReference type="Proteomes" id="UP000006015">
    <property type="component" value="Unassembled WGS sequence"/>
</dbReference>
<organism evidence="2 3">
    <name type="scientific">Corynebacterium ammoniagenes DSM 20306</name>
    <dbReference type="NCBI Taxonomy" id="649754"/>
    <lineage>
        <taxon>Bacteria</taxon>
        <taxon>Bacillati</taxon>
        <taxon>Actinomycetota</taxon>
        <taxon>Actinomycetes</taxon>
        <taxon>Mycobacteriales</taxon>
        <taxon>Corynebacteriaceae</taxon>
        <taxon>Corynebacterium</taxon>
    </lineage>
</organism>
<reference evidence="2 3" key="1">
    <citation type="submission" date="2010-04" db="EMBL/GenBank/DDBJ databases">
        <authorList>
            <person name="Weinstock G."/>
            <person name="Sodergren E."/>
            <person name="Clifton S."/>
            <person name="Fulton L."/>
            <person name="Fulton B."/>
            <person name="Courtney L."/>
            <person name="Fronick C."/>
            <person name="Harrison M."/>
            <person name="Strong C."/>
            <person name="Farmer C."/>
            <person name="Delahaunty K."/>
            <person name="Markovic C."/>
            <person name="Hall O."/>
            <person name="Minx P."/>
            <person name="Tomlinson C."/>
            <person name="Mitreva M."/>
            <person name="Hou S."/>
            <person name="Wollam A."/>
            <person name="Pepin K.H."/>
            <person name="Johnson M."/>
            <person name="Bhonagiri V."/>
            <person name="Zhang X."/>
            <person name="Suruliraj S."/>
            <person name="Warren W."/>
            <person name="Chinwalla A."/>
            <person name="Mardis E.R."/>
            <person name="Wilson R.K."/>
        </authorList>
    </citation>
    <scope>NUCLEOTIDE SEQUENCE [LARGE SCALE GENOMIC DNA]</scope>
    <source>
        <strain evidence="2 3">DSM 20306</strain>
    </source>
</reference>
<feature type="transmembrane region" description="Helical" evidence="1">
    <location>
        <begin position="13"/>
        <end position="38"/>
    </location>
</feature>
<evidence type="ECO:0000313" key="2">
    <source>
        <dbReference type="EMBL" id="EFG80186.1"/>
    </source>
</evidence>
<evidence type="ECO:0008006" key="4">
    <source>
        <dbReference type="Google" id="ProtNLM"/>
    </source>
</evidence>
<keyword evidence="1" id="KW-0812">Transmembrane</keyword>
<keyword evidence="1" id="KW-1133">Transmembrane helix</keyword>
<evidence type="ECO:0000256" key="1">
    <source>
        <dbReference type="SAM" id="Phobius"/>
    </source>
</evidence>
<evidence type="ECO:0000313" key="3">
    <source>
        <dbReference type="Proteomes" id="UP000006015"/>
    </source>
</evidence>
<name>A0ABN0ABP2_CORAM</name>
<keyword evidence="3" id="KW-1185">Reference proteome</keyword>
<keyword evidence="1" id="KW-0472">Membrane</keyword>
<accession>A0ABN0ABP2</accession>
<proteinExistence type="predicted"/>
<dbReference type="EMBL" id="ADNS01000031">
    <property type="protein sequence ID" value="EFG80186.1"/>
    <property type="molecule type" value="Genomic_DNA"/>
</dbReference>
<comment type="caution">
    <text evidence="2">The sequence shown here is derived from an EMBL/GenBank/DDBJ whole genome shotgun (WGS) entry which is preliminary data.</text>
</comment>
<protein>
    <recommendedName>
        <fullName evidence="4">ABC transmembrane type-1 domain-containing protein</fullName>
    </recommendedName>
</protein>
<sequence>MIILRGFGLVSNLAVLVTFVSVDLPLPLLIVTIAGILLHQLKKHLACVANGAICADLDLEACLDGILGTLYYQTVARSAASQALRRLTAAGVPLRCFGAAWKHKVNVPSKIAL</sequence>